<dbReference type="InterPro" id="IPR003599">
    <property type="entry name" value="Ig_sub"/>
</dbReference>
<dbReference type="InterPro" id="IPR013106">
    <property type="entry name" value="Ig_V-set"/>
</dbReference>
<feature type="domain" description="Ig-like" evidence="7">
    <location>
        <begin position="138"/>
        <end position="220"/>
    </location>
</feature>
<dbReference type="SMART" id="SM00409">
    <property type="entry name" value="IG"/>
    <property type="match status" value="6"/>
</dbReference>
<dbReference type="PANTHER" id="PTHR45080:SF8">
    <property type="entry name" value="IG-LIKE DOMAIN-CONTAINING PROTEIN"/>
    <property type="match status" value="1"/>
</dbReference>
<protein>
    <submittedName>
        <fullName evidence="9">Hemicentin-1-like</fullName>
    </submittedName>
</protein>
<feature type="domain" description="Ig-like" evidence="7">
    <location>
        <begin position="3"/>
        <end position="124"/>
    </location>
</feature>
<dbReference type="InterPro" id="IPR013098">
    <property type="entry name" value="Ig_I-set"/>
</dbReference>
<dbReference type="KEGG" id="cvn:111129719"/>
<feature type="transmembrane region" description="Helical" evidence="5">
    <location>
        <begin position="679"/>
        <end position="701"/>
    </location>
</feature>
<name>A0A8B8DY32_CRAVI</name>
<dbReference type="SMART" id="SM00408">
    <property type="entry name" value="IGc2"/>
    <property type="match status" value="4"/>
</dbReference>
<evidence type="ECO:0000256" key="6">
    <source>
        <dbReference type="SAM" id="SignalP"/>
    </source>
</evidence>
<organism evidence="8 9">
    <name type="scientific">Crassostrea virginica</name>
    <name type="common">Eastern oyster</name>
    <dbReference type="NCBI Taxonomy" id="6565"/>
    <lineage>
        <taxon>Eukaryota</taxon>
        <taxon>Metazoa</taxon>
        <taxon>Spiralia</taxon>
        <taxon>Lophotrochozoa</taxon>
        <taxon>Mollusca</taxon>
        <taxon>Bivalvia</taxon>
        <taxon>Autobranchia</taxon>
        <taxon>Pteriomorphia</taxon>
        <taxon>Ostreida</taxon>
        <taxon>Ostreoidea</taxon>
        <taxon>Ostreidae</taxon>
        <taxon>Crassostrea</taxon>
    </lineage>
</organism>
<evidence type="ECO:0000313" key="9">
    <source>
        <dbReference type="RefSeq" id="XP_022331896.1"/>
    </source>
</evidence>
<dbReference type="CDD" id="cd00096">
    <property type="entry name" value="Ig"/>
    <property type="match status" value="2"/>
</dbReference>
<dbReference type="InterPro" id="IPR013783">
    <property type="entry name" value="Ig-like_fold"/>
</dbReference>
<reference evidence="9" key="1">
    <citation type="submission" date="2025-08" db="UniProtKB">
        <authorList>
            <consortium name="RefSeq"/>
        </authorList>
    </citation>
    <scope>IDENTIFICATION</scope>
    <source>
        <tissue evidence="9">Whole sample</tissue>
    </source>
</reference>
<dbReference type="Proteomes" id="UP000694844">
    <property type="component" value="Chromosome 4"/>
</dbReference>
<feature type="domain" description="Ig-like" evidence="7">
    <location>
        <begin position="495"/>
        <end position="576"/>
    </location>
</feature>
<feature type="domain" description="Ig-like" evidence="7">
    <location>
        <begin position="581"/>
        <end position="673"/>
    </location>
</feature>
<evidence type="ECO:0000256" key="3">
    <source>
        <dbReference type="ARBA" id="ARBA00023319"/>
    </source>
</evidence>
<evidence type="ECO:0000256" key="1">
    <source>
        <dbReference type="ARBA" id="ARBA00022729"/>
    </source>
</evidence>
<keyword evidence="5" id="KW-1133">Transmembrane helix</keyword>
<gene>
    <name evidence="9" type="primary">LOC111129719</name>
</gene>
<keyword evidence="5" id="KW-0472">Membrane</keyword>
<dbReference type="SUPFAM" id="SSF48726">
    <property type="entry name" value="Immunoglobulin"/>
    <property type="match status" value="6"/>
</dbReference>
<dbReference type="FunFam" id="2.60.40.10:FF:000032">
    <property type="entry name" value="palladin isoform X1"/>
    <property type="match status" value="2"/>
</dbReference>
<feature type="signal peptide" evidence="6">
    <location>
        <begin position="1"/>
        <end position="22"/>
    </location>
</feature>
<evidence type="ECO:0000256" key="4">
    <source>
        <dbReference type="SAM" id="MobiDB-lite"/>
    </source>
</evidence>
<dbReference type="OrthoDB" id="5970915at2759"/>
<dbReference type="PANTHER" id="PTHR45080">
    <property type="entry name" value="CONTACTIN 5"/>
    <property type="match status" value="1"/>
</dbReference>
<feature type="compositionally biased region" description="Basic and acidic residues" evidence="4">
    <location>
        <begin position="727"/>
        <end position="745"/>
    </location>
</feature>
<dbReference type="Pfam" id="PF07679">
    <property type="entry name" value="I-set"/>
    <property type="match status" value="3"/>
</dbReference>
<sequence>MVPAKVFVLIAIMATTLNVVQGATIINGKGVHVFASGDNLTLTCEYESSSSIPPTDLQKLKFYDKDDQEFGASRNFMQSHKTLSANKISVILTKQMVDRSDAGTYNCKFNNDNSKSFQTQVAIVHFTTVDDLYNMTAGEKQTNKLECKYTVEKESSLNAQSKVMWKMGDKAAESVSDRHKVNGTVLTIENAAWSDVGPYTCVVTVTWGGSSNPDNAESVTSIVPLRGAPKIGKMDSSKNVVQEDNVEITCDVSGYPYPTVNWFKDGKPLMPNKRITIIDNGMYKNAILSIHDLEFEDKGEYTCNATSVENPSGVTATIVIRVKDKLAALWPFLGIVAEVIVLCIIIFIYEKKRSREMEDEADGGDDVVNSDDHKGKDVRQPIIDGDGVQFFTENSTFELFCSYSIRNIIPDSLQFFDKNNNMLTVDRGFNRTIVSSSRDLVNVSLSKSRIQAEDNGRYTCKYGSGSNYSVIVAIVRVNTNDAIYDLKMENKLNYTLTCNIAIVLDPDPAADGTITSRELTWFKDGVGAENVSTRHVVNGTELTIIRAAWTDIGAYSCNYQITWGANRKTDKKYTVEFKGEPRMGSVPVSINLKQDEDLELTCPVSGYPYPTVTWQLDGVIIHPSSRRAFSADVSGMYENAILKVKSVQFEDRGIYTCTGSSELNNVTSSPTLVRVKDKYAAVWPFIGIVVEVVLLVAIIAFCERRKRKQMAETETEEEVKPTARRTSSRDVPEIRQRIISNETEH</sequence>
<accession>A0A8B8DY32</accession>
<dbReference type="GO" id="GO:0007156">
    <property type="term" value="P:homophilic cell adhesion via plasma membrane adhesion molecules"/>
    <property type="evidence" value="ECO:0007669"/>
    <property type="project" value="TreeGrafter"/>
</dbReference>
<dbReference type="SMART" id="SM00406">
    <property type="entry name" value="IGv"/>
    <property type="match status" value="2"/>
</dbReference>
<dbReference type="InterPro" id="IPR036179">
    <property type="entry name" value="Ig-like_dom_sf"/>
</dbReference>
<evidence type="ECO:0000256" key="5">
    <source>
        <dbReference type="SAM" id="Phobius"/>
    </source>
</evidence>
<proteinExistence type="predicted"/>
<dbReference type="InterPro" id="IPR003598">
    <property type="entry name" value="Ig_sub2"/>
</dbReference>
<dbReference type="PROSITE" id="PS50835">
    <property type="entry name" value="IG_LIKE"/>
    <property type="match status" value="5"/>
</dbReference>
<keyword evidence="3" id="KW-0393">Immunoglobulin domain</keyword>
<keyword evidence="1 6" id="KW-0732">Signal</keyword>
<feature type="chain" id="PRO_5034972891" evidence="6">
    <location>
        <begin position="23"/>
        <end position="745"/>
    </location>
</feature>
<feature type="domain" description="Ig-like" evidence="7">
    <location>
        <begin position="229"/>
        <end position="319"/>
    </location>
</feature>
<dbReference type="GO" id="GO:0005886">
    <property type="term" value="C:plasma membrane"/>
    <property type="evidence" value="ECO:0007669"/>
    <property type="project" value="TreeGrafter"/>
</dbReference>
<dbReference type="GeneID" id="111129719"/>
<evidence type="ECO:0000313" key="8">
    <source>
        <dbReference type="Proteomes" id="UP000694844"/>
    </source>
</evidence>
<dbReference type="AlphaFoldDB" id="A0A8B8DY32"/>
<dbReference type="InterPro" id="IPR007110">
    <property type="entry name" value="Ig-like_dom"/>
</dbReference>
<dbReference type="Gene3D" id="2.60.40.10">
    <property type="entry name" value="Immunoglobulins"/>
    <property type="match status" value="6"/>
</dbReference>
<dbReference type="InterPro" id="IPR050958">
    <property type="entry name" value="Cell_Adh-Cytoskel_Orgn"/>
</dbReference>
<feature type="region of interest" description="Disordered" evidence="4">
    <location>
        <begin position="710"/>
        <end position="745"/>
    </location>
</feature>
<feature type="transmembrane region" description="Helical" evidence="5">
    <location>
        <begin position="328"/>
        <end position="349"/>
    </location>
</feature>
<keyword evidence="5" id="KW-0812">Transmembrane</keyword>
<evidence type="ECO:0000259" key="7">
    <source>
        <dbReference type="PROSITE" id="PS50835"/>
    </source>
</evidence>
<evidence type="ECO:0000256" key="2">
    <source>
        <dbReference type="ARBA" id="ARBA00023157"/>
    </source>
</evidence>
<keyword evidence="8" id="KW-1185">Reference proteome</keyword>
<dbReference type="RefSeq" id="XP_022331896.1">
    <property type="nucleotide sequence ID" value="XM_022476188.1"/>
</dbReference>
<keyword evidence="2" id="KW-1015">Disulfide bond</keyword>